<dbReference type="AlphaFoldDB" id="A0A9X1V8Z6"/>
<sequence>MGMRYGLVDIGGTKIQVAVSDGQRILKQITCKTQDLVQQQDNANQADDLRAHAIPNYIERTLTSLLHSTHQGEKINLCAVGVSVPGPIDHEGGIVRYASHLHWDNYPLADMLSKRLQGVPVYIEDDANCAGLGEMRFGAGQHSEHILYITISTGIGAALILHRKLYRGHLGAAGEIGHMTIEPDGHLCTCGNRGCLETIASGTAIAAQGNQLLAHDANHRLHQPLVGTHFLAQDSCDMANTHNLASTPFSRSRSVYTYTGLTASEVFDCAREGDPDCQLIVNKAGRSIGIALANIAHIISPETIILGGGVMKQSDYLLPIIIAEMESRLLAPFRNRIHIQTSHLADAAPLFGALTMILDRFSPTNP</sequence>
<dbReference type="InterPro" id="IPR000600">
    <property type="entry name" value="ROK"/>
</dbReference>
<reference evidence="2" key="1">
    <citation type="submission" date="2022-03" db="EMBL/GenBank/DDBJ databases">
        <title>Draft Genome Sequence of Firmicute Strain S0AB, a Heterotrophic Iron/Sulfur-Oxidizing Extreme Acidophile.</title>
        <authorList>
            <person name="Vergara E."/>
            <person name="Pakostova E."/>
            <person name="Johnson D.B."/>
            <person name="Holmes D.S."/>
        </authorList>
    </citation>
    <scope>NUCLEOTIDE SEQUENCE</scope>
    <source>
        <strain evidence="2">S0AB</strain>
    </source>
</reference>
<evidence type="ECO:0000256" key="1">
    <source>
        <dbReference type="ARBA" id="ARBA00006479"/>
    </source>
</evidence>
<proteinExistence type="inferred from homology"/>
<evidence type="ECO:0000313" key="3">
    <source>
        <dbReference type="Proteomes" id="UP001139263"/>
    </source>
</evidence>
<dbReference type="SUPFAM" id="SSF53067">
    <property type="entry name" value="Actin-like ATPase domain"/>
    <property type="match status" value="1"/>
</dbReference>
<dbReference type="EC" id="2.7.1.2" evidence="2"/>
<comment type="similarity">
    <text evidence="1">Belongs to the ROK (NagC/XylR) family.</text>
</comment>
<keyword evidence="2" id="KW-0808">Transferase</keyword>
<keyword evidence="3" id="KW-1185">Reference proteome</keyword>
<accession>A0A9X1V8Z6</accession>
<evidence type="ECO:0000313" key="2">
    <source>
        <dbReference type="EMBL" id="MCI0183513.1"/>
    </source>
</evidence>
<dbReference type="Proteomes" id="UP001139263">
    <property type="component" value="Unassembled WGS sequence"/>
</dbReference>
<name>A0A9X1V8Z6_9BACL</name>
<dbReference type="PANTHER" id="PTHR18964">
    <property type="entry name" value="ROK (REPRESSOR, ORF, KINASE) FAMILY"/>
    <property type="match status" value="1"/>
</dbReference>
<organism evidence="2 3">
    <name type="scientific">Sulfoacidibacillus ferrooxidans</name>
    <dbReference type="NCBI Taxonomy" id="2005001"/>
    <lineage>
        <taxon>Bacteria</taxon>
        <taxon>Bacillati</taxon>
        <taxon>Bacillota</taxon>
        <taxon>Bacilli</taxon>
        <taxon>Bacillales</taxon>
        <taxon>Alicyclobacillaceae</taxon>
        <taxon>Sulfoacidibacillus</taxon>
    </lineage>
</organism>
<gene>
    <name evidence="2" type="primary">glkA</name>
    <name evidence="2" type="ORF">MM817_01796</name>
</gene>
<dbReference type="InterPro" id="IPR043129">
    <property type="entry name" value="ATPase_NBD"/>
</dbReference>
<dbReference type="Gene3D" id="3.30.420.40">
    <property type="match status" value="2"/>
</dbReference>
<protein>
    <submittedName>
        <fullName evidence="2">Glucokinase</fullName>
        <ecNumber evidence="2">2.7.1.2</ecNumber>
    </submittedName>
</protein>
<dbReference type="InterPro" id="IPR049874">
    <property type="entry name" value="ROK_cs"/>
</dbReference>
<dbReference type="GO" id="GO:0004340">
    <property type="term" value="F:glucokinase activity"/>
    <property type="evidence" value="ECO:0007669"/>
    <property type="project" value="UniProtKB-EC"/>
</dbReference>
<comment type="caution">
    <text evidence="2">The sequence shown here is derived from an EMBL/GenBank/DDBJ whole genome shotgun (WGS) entry which is preliminary data.</text>
</comment>
<dbReference type="PROSITE" id="PS01125">
    <property type="entry name" value="ROK"/>
    <property type="match status" value="1"/>
</dbReference>
<dbReference type="PANTHER" id="PTHR18964:SF149">
    <property type="entry name" value="BIFUNCTIONAL UDP-N-ACETYLGLUCOSAMINE 2-EPIMERASE_N-ACETYLMANNOSAMINE KINASE"/>
    <property type="match status" value="1"/>
</dbReference>
<dbReference type="EMBL" id="JALBUF010000005">
    <property type="protein sequence ID" value="MCI0183513.1"/>
    <property type="molecule type" value="Genomic_DNA"/>
</dbReference>
<dbReference type="Pfam" id="PF00480">
    <property type="entry name" value="ROK"/>
    <property type="match status" value="1"/>
</dbReference>